<feature type="region of interest" description="Disordered" evidence="1">
    <location>
        <begin position="116"/>
        <end position="135"/>
    </location>
</feature>
<evidence type="ECO:0000313" key="2">
    <source>
        <dbReference type="EMBL" id="MDX6805497.1"/>
    </source>
</evidence>
<keyword evidence="3" id="KW-1185">Reference proteome</keyword>
<proteinExistence type="predicted"/>
<evidence type="ECO:0000256" key="1">
    <source>
        <dbReference type="SAM" id="MobiDB-lite"/>
    </source>
</evidence>
<protein>
    <submittedName>
        <fullName evidence="2">Uncharacterized protein</fullName>
    </submittedName>
</protein>
<accession>A0ABU4RL17</accession>
<dbReference type="RefSeq" id="WP_319843609.1">
    <property type="nucleotide sequence ID" value="NZ_JAXAFJ010000002.1"/>
</dbReference>
<sequence>MRRREIRVPVPSSQYEDRGAQIQSIYFLPTMLNRPTESSGGFSSTYFKTFYRSGPLSHLCRQNRLEHLPGTPEPPLLNAGNHRAIARPETQAVSLGRISDERFKGVSNACSMYLRKDPEGRGAVPGGQALQGLSH</sequence>
<comment type="caution">
    <text evidence="2">The sequence shown here is derived from an EMBL/GenBank/DDBJ whole genome shotgun (WGS) entry which is preliminary data.</text>
</comment>
<dbReference type="Proteomes" id="UP001274321">
    <property type="component" value="Unassembled WGS sequence"/>
</dbReference>
<name>A0ABU4RL17_9HYPH</name>
<reference evidence="2 3" key="1">
    <citation type="submission" date="2023-11" db="EMBL/GenBank/DDBJ databases">
        <authorList>
            <person name="Bao R."/>
        </authorList>
    </citation>
    <scope>NUCLEOTIDE SEQUENCE [LARGE SCALE GENOMIC DNA]</scope>
    <source>
        <strain evidence="2 3">PJ23</strain>
    </source>
</reference>
<evidence type="ECO:0000313" key="3">
    <source>
        <dbReference type="Proteomes" id="UP001274321"/>
    </source>
</evidence>
<organism evidence="2 3">
    <name type="scientific">Terrihabitans rhizophilus</name>
    <dbReference type="NCBI Taxonomy" id="3092662"/>
    <lineage>
        <taxon>Bacteria</taxon>
        <taxon>Pseudomonadati</taxon>
        <taxon>Pseudomonadota</taxon>
        <taxon>Alphaproteobacteria</taxon>
        <taxon>Hyphomicrobiales</taxon>
        <taxon>Terrihabitans</taxon>
    </lineage>
</organism>
<gene>
    <name evidence="2" type="ORF">SCD90_05415</name>
</gene>
<dbReference type="EMBL" id="JAXAFJ010000002">
    <property type="protein sequence ID" value="MDX6805497.1"/>
    <property type="molecule type" value="Genomic_DNA"/>
</dbReference>